<sequence length="492" mass="56292">MKRILIFILFTIIVLSVSAKEYPGRIIFISNEVKEVNDSLHVYFKVNIRAGAVNDCTAMYLTPQLLSNGSVMAFPYVLISGNKKYNLIERWKSLNKDKVENIIPYTTIIINQFTDTLLTYDFKVPYEMWMDSAHLVIKQELTGCRNENHFFTFMMNNKVKVQSHTPYQVNPLVSYIEPKTESKILKIQGEAYLDFQVGKSVILPQYRHNQKELEKIDALVKSIINDSDLRIKSLLIEGYASPDGSYAANDRLSYTRAIALKNYMKDKFGFSESSFRVSNIAEDWDRLKQLILQSNIAYKNEIIEIIDNADISDGYKSELTKLANGVPYRQMSDELFPQLRRVEYNINVAVKDYTLDQAKSLFRKKDSQLNQLELYEIAQSYGEGSKEFVEILADTIPKYYPGDQTANNNAGAALILINELSLAKRNLLNAGANPSSLNNLGVIFLKEGDLDKAEDLFKRALMGGVTEANHNLNELQMKLEDNLKAERYNKYK</sequence>
<evidence type="ECO:0000259" key="2">
    <source>
        <dbReference type="Pfam" id="PF00691"/>
    </source>
</evidence>
<dbReference type="RefSeq" id="WP_006843679.1">
    <property type="nucleotide sequence ID" value="NZ_AQWJ01000009.1"/>
</dbReference>
<dbReference type="InterPro" id="IPR006665">
    <property type="entry name" value="OmpA-like"/>
</dbReference>
<proteinExistence type="predicted"/>
<feature type="domain" description="OmpA-like" evidence="2">
    <location>
        <begin position="210"/>
        <end position="278"/>
    </location>
</feature>
<dbReference type="EMBL" id="ADLW01000010">
    <property type="protein sequence ID" value="EGK06045.1"/>
    <property type="molecule type" value="Genomic_DNA"/>
</dbReference>
<evidence type="ECO:0000259" key="3">
    <source>
        <dbReference type="Pfam" id="PF12984"/>
    </source>
</evidence>
<dbReference type="Pfam" id="PF00691">
    <property type="entry name" value="OmpA"/>
    <property type="match status" value="1"/>
</dbReference>
<dbReference type="STRING" id="742767.HMPREF9456_02309"/>
<dbReference type="SUPFAM" id="SSF103088">
    <property type="entry name" value="OmpA-like"/>
    <property type="match status" value="1"/>
</dbReference>
<dbReference type="OrthoDB" id="1100173at2"/>
<dbReference type="InterPro" id="IPR024480">
    <property type="entry name" value="DUF3868"/>
</dbReference>
<reference evidence="4 5" key="1">
    <citation type="submission" date="2011-04" db="EMBL/GenBank/DDBJ databases">
        <title>The Genome Sequence of Dysgonomonas mossii DSM 22836.</title>
        <authorList>
            <consortium name="The Broad Institute Genome Sequencing Platform"/>
            <person name="Earl A."/>
            <person name="Ward D."/>
            <person name="Feldgarden M."/>
            <person name="Gevers D."/>
            <person name="Pudlo N."/>
            <person name="Martens E."/>
            <person name="Allen-Vercoe E."/>
            <person name="Young S.K."/>
            <person name="Zeng Q."/>
            <person name="Gargeya S."/>
            <person name="Fitzgerald M."/>
            <person name="Haas B."/>
            <person name="Abouelleil A."/>
            <person name="Alvarado L."/>
            <person name="Arachchi H.M."/>
            <person name="Berlin A."/>
            <person name="Brown A."/>
            <person name="Chapman S.B."/>
            <person name="Chen Z."/>
            <person name="Dunbar C."/>
            <person name="Freedman E."/>
            <person name="Gearin G."/>
            <person name="Gellesch M."/>
            <person name="Goldberg J."/>
            <person name="Griggs A."/>
            <person name="Gujja S."/>
            <person name="Heiman D."/>
            <person name="Howarth C."/>
            <person name="Larson L."/>
            <person name="Lui A."/>
            <person name="MacDonald P.J.P."/>
            <person name="Mehta T."/>
            <person name="Montmayeur A."/>
            <person name="Murphy C."/>
            <person name="Neiman D."/>
            <person name="Pearson M."/>
            <person name="Priest M."/>
            <person name="Roberts A."/>
            <person name="Saif S."/>
            <person name="Shea T."/>
            <person name="Shenoy N."/>
            <person name="Sisk P."/>
            <person name="Stolte C."/>
            <person name="Sykes S."/>
            <person name="Yandava C."/>
            <person name="Wortman J."/>
            <person name="Nusbaum C."/>
            <person name="Birren B."/>
        </authorList>
    </citation>
    <scope>NUCLEOTIDE SEQUENCE [LARGE SCALE GENOMIC DNA]</scope>
    <source>
        <strain evidence="4 5">DSM 22836</strain>
    </source>
</reference>
<evidence type="ECO:0000313" key="5">
    <source>
        <dbReference type="Proteomes" id="UP000006420"/>
    </source>
</evidence>
<comment type="caution">
    <text evidence="4">The sequence shown here is derived from an EMBL/GenBank/DDBJ whole genome shotgun (WGS) entry which is preliminary data.</text>
</comment>
<dbReference type="InterPro" id="IPR011990">
    <property type="entry name" value="TPR-like_helical_dom_sf"/>
</dbReference>
<organism evidence="4 5">
    <name type="scientific">Dysgonomonas mossii DSM 22836</name>
    <dbReference type="NCBI Taxonomy" id="742767"/>
    <lineage>
        <taxon>Bacteria</taxon>
        <taxon>Pseudomonadati</taxon>
        <taxon>Bacteroidota</taxon>
        <taxon>Bacteroidia</taxon>
        <taxon>Bacteroidales</taxon>
        <taxon>Dysgonomonadaceae</taxon>
        <taxon>Dysgonomonas</taxon>
    </lineage>
</organism>
<dbReference type="AlphaFoldDB" id="F8X1R1"/>
<dbReference type="Proteomes" id="UP000006420">
    <property type="component" value="Unassembled WGS sequence"/>
</dbReference>
<dbReference type="Gene3D" id="1.25.40.10">
    <property type="entry name" value="Tetratricopeptide repeat domain"/>
    <property type="match status" value="1"/>
</dbReference>
<accession>F8X1R1</accession>
<name>F8X1R1_9BACT</name>
<dbReference type="HOGENOM" id="CLU_026852_0_0_10"/>
<gene>
    <name evidence="4" type="ORF">HMPREF9456_02309</name>
</gene>
<dbReference type="eggNOG" id="COG2885">
    <property type="taxonomic scope" value="Bacteria"/>
</dbReference>
<dbReference type="GeneID" id="78082938"/>
<dbReference type="PROSITE" id="PS50005">
    <property type="entry name" value="TPR"/>
    <property type="match status" value="1"/>
</dbReference>
<evidence type="ECO:0000313" key="4">
    <source>
        <dbReference type="EMBL" id="EGK06045.1"/>
    </source>
</evidence>
<keyword evidence="5" id="KW-1185">Reference proteome</keyword>
<dbReference type="InterPro" id="IPR019734">
    <property type="entry name" value="TPR_rpt"/>
</dbReference>
<evidence type="ECO:0000256" key="1">
    <source>
        <dbReference type="PROSITE-ProRule" id="PRU00339"/>
    </source>
</evidence>
<dbReference type="SUPFAM" id="SSF48452">
    <property type="entry name" value="TPR-like"/>
    <property type="match status" value="1"/>
</dbReference>
<dbReference type="Gene3D" id="3.30.1330.60">
    <property type="entry name" value="OmpA-like domain"/>
    <property type="match status" value="1"/>
</dbReference>
<dbReference type="InterPro" id="IPR036737">
    <property type="entry name" value="OmpA-like_sf"/>
</dbReference>
<feature type="repeat" description="TPR" evidence="1">
    <location>
        <begin position="434"/>
        <end position="467"/>
    </location>
</feature>
<keyword evidence="1" id="KW-0802">TPR repeat</keyword>
<feature type="domain" description="DUF3868" evidence="3">
    <location>
        <begin position="6"/>
        <end position="98"/>
    </location>
</feature>
<protein>
    <submittedName>
        <fullName evidence="4">Uncharacterized protein</fullName>
    </submittedName>
</protein>
<dbReference type="Pfam" id="PF12984">
    <property type="entry name" value="DUF3868"/>
    <property type="match status" value="1"/>
</dbReference>